<evidence type="ECO:0000256" key="4">
    <source>
        <dbReference type="RuleBase" id="RU003693"/>
    </source>
</evidence>
<dbReference type="InterPro" id="IPR015421">
    <property type="entry name" value="PyrdxlP-dep_Trfase_major"/>
</dbReference>
<dbReference type="Gene3D" id="3.40.640.10">
    <property type="entry name" value="Type I PLP-dependent aspartate aminotransferase-like (Major domain)"/>
    <property type="match status" value="1"/>
</dbReference>
<evidence type="ECO:0000256" key="2">
    <source>
        <dbReference type="ARBA" id="ARBA00022679"/>
    </source>
</evidence>
<dbReference type="InterPro" id="IPR015422">
    <property type="entry name" value="PyrdxlP-dep_Trfase_small"/>
</dbReference>
<gene>
    <name evidence="6" type="ORF">CEE36_10295</name>
</gene>
<accession>A0A532UXK4</accession>
<dbReference type="InterPro" id="IPR004839">
    <property type="entry name" value="Aminotransferase_I/II_large"/>
</dbReference>
<reference evidence="6 7" key="1">
    <citation type="submission" date="2017-06" db="EMBL/GenBank/DDBJ databases">
        <title>Novel microbial phyla capable of carbon fixation and sulfur reduction in deep-sea sediments.</title>
        <authorList>
            <person name="Huang J."/>
            <person name="Baker B."/>
            <person name="Wang Y."/>
        </authorList>
    </citation>
    <scope>NUCLEOTIDE SEQUENCE [LARGE SCALE GENOMIC DNA]</scope>
    <source>
        <strain evidence="6">B3_TA06</strain>
    </source>
</reference>
<evidence type="ECO:0000256" key="3">
    <source>
        <dbReference type="ARBA" id="ARBA00022898"/>
    </source>
</evidence>
<name>A0A532UXK4_UNCT6</name>
<sequence length="409" mass="45683">MKEGDKRIMRDLFAKCGEEGGYFSYLRMQRDRYFTLPILEGMPGPHMVFQGRKVIQWAINNYLGLVGRPELIETAREAAARWGVGAPMGSRFMTGNTERHTELERRLARFSAKESAILFNYGYLGVIGTITSMIGKDDVIVIDKLAHASMMDAAFATRQFIPFRHNDMVSLERALRRASRDREGGVLVVVEGVYGMTGDLADLPGIVELKNKYGARLFVDDAHGFGTMGKGGGGIGFHYGLQDEIDIYFGTFAKAFAAIGGFSSADDTVVEYIRYNARTQIFAKSLPMVVVEVLIKAIDIVESEPKLVEKLWENARKLQNGLRELGFDLGNTASPVTPVYIPAADLETAIRFIHKMRDEKGIFVSGVMYPVVPKGVLLCRMIPTAAHTEEDIEITLKAFREVRDEMKLW</sequence>
<dbReference type="Gene3D" id="3.90.1150.10">
    <property type="entry name" value="Aspartate Aminotransferase, domain 1"/>
    <property type="match status" value="1"/>
</dbReference>
<dbReference type="Proteomes" id="UP000317778">
    <property type="component" value="Unassembled WGS sequence"/>
</dbReference>
<evidence type="ECO:0000259" key="5">
    <source>
        <dbReference type="Pfam" id="PF00155"/>
    </source>
</evidence>
<dbReference type="GO" id="GO:0030170">
    <property type="term" value="F:pyridoxal phosphate binding"/>
    <property type="evidence" value="ECO:0007669"/>
    <property type="project" value="InterPro"/>
</dbReference>
<evidence type="ECO:0000313" key="7">
    <source>
        <dbReference type="Proteomes" id="UP000317778"/>
    </source>
</evidence>
<dbReference type="Pfam" id="PF00155">
    <property type="entry name" value="Aminotran_1_2"/>
    <property type="match status" value="1"/>
</dbReference>
<evidence type="ECO:0000313" key="6">
    <source>
        <dbReference type="EMBL" id="TKJ39678.1"/>
    </source>
</evidence>
<feature type="domain" description="Aminotransferase class I/classII large" evidence="5">
    <location>
        <begin position="53"/>
        <end position="398"/>
    </location>
</feature>
<dbReference type="EMBL" id="NJBO01000023">
    <property type="protein sequence ID" value="TKJ39678.1"/>
    <property type="molecule type" value="Genomic_DNA"/>
</dbReference>
<dbReference type="SUPFAM" id="SSF53383">
    <property type="entry name" value="PLP-dependent transferases"/>
    <property type="match status" value="1"/>
</dbReference>
<dbReference type="InterPro" id="IPR015424">
    <property type="entry name" value="PyrdxlP-dep_Trfase"/>
</dbReference>
<dbReference type="PANTHER" id="PTHR13693">
    <property type="entry name" value="CLASS II AMINOTRANSFERASE/8-AMINO-7-OXONONANOATE SYNTHASE"/>
    <property type="match status" value="1"/>
</dbReference>
<dbReference type="GO" id="GO:0016740">
    <property type="term" value="F:transferase activity"/>
    <property type="evidence" value="ECO:0007669"/>
    <property type="project" value="UniProtKB-KW"/>
</dbReference>
<dbReference type="InterPro" id="IPR050087">
    <property type="entry name" value="AON_synthase_class-II"/>
</dbReference>
<keyword evidence="2" id="KW-0808">Transferase</keyword>
<dbReference type="PANTHER" id="PTHR13693:SF3">
    <property type="entry name" value="LD36009P"/>
    <property type="match status" value="1"/>
</dbReference>
<proteinExistence type="inferred from homology"/>
<dbReference type="PROSITE" id="PS00599">
    <property type="entry name" value="AA_TRANSFER_CLASS_2"/>
    <property type="match status" value="1"/>
</dbReference>
<comment type="similarity">
    <text evidence="4">Belongs to the class-II pyridoxal-phosphate-dependent aminotransferase family.</text>
</comment>
<keyword evidence="3 4" id="KW-0663">Pyridoxal phosphate</keyword>
<organism evidence="6 7">
    <name type="scientific">candidate division TA06 bacterium B3_TA06</name>
    <dbReference type="NCBI Taxonomy" id="2012487"/>
    <lineage>
        <taxon>Bacteria</taxon>
        <taxon>Bacteria division TA06</taxon>
    </lineage>
</organism>
<protein>
    <submittedName>
        <fullName evidence="6">8-amino-7-oxononanoate synthase</fullName>
    </submittedName>
</protein>
<dbReference type="InterPro" id="IPR001917">
    <property type="entry name" value="Aminotrans_II_pyridoxalP_BS"/>
</dbReference>
<dbReference type="AlphaFoldDB" id="A0A532UXK4"/>
<comment type="cofactor">
    <cofactor evidence="1 4">
        <name>pyridoxal 5'-phosphate</name>
        <dbReference type="ChEBI" id="CHEBI:597326"/>
    </cofactor>
</comment>
<evidence type="ECO:0000256" key="1">
    <source>
        <dbReference type="ARBA" id="ARBA00001933"/>
    </source>
</evidence>
<comment type="caution">
    <text evidence="6">The sequence shown here is derived from an EMBL/GenBank/DDBJ whole genome shotgun (WGS) entry which is preliminary data.</text>
</comment>